<dbReference type="SUPFAM" id="SSF49785">
    <property type="entry name" value="Galactose-binding domain-like"/>
    <property type="match status" value="1"/>
</dbReference>
<dbReference type="RefSeq" id="WP_207646763.1">
    <property type="nucleotide sequence ID" value="NZ_FPIP01000004.1"/>
</dbReference>
<evidence type="ECO:0000256" key="9">
    <source>
        <dbReference type="ARBA" id="ARBA00023326"/>
    </source>
</evidence>
<dbReference type="PROSITE" id="PS00776">
    <property type="entry name" value="GH11_1"/>
    <property type="match status" value="1"/>
</dbReference>
<evidence type="ECO:0000256" key="13">
    <source>
        <dbReference type="SAM" id="SignalP"/>
    </source>
</evidence>
<name>A0A1K1NK05_RUMFL</name>
<dbReference type="PRINTS" id="PR00911">
    <property type="entry name" value="GLHYDRLASE11"/>
</dbReference>
<dbReference type="SUPFAM" id="SSF49899">
    <property type="entry name" value="Concanavalin A-like lectins/glucanases"/>
    <property type="match status" value="1"/>
</dbReference>
<dbReference type="PROSITE" id="PS51766">
    <property type="entry name" value="DOCKERIN"/>
    <property type="match status" value="1"/>
</dbReference>
<feature type="active site" description="Proton donor" evidence="10">
    <location>
        <position position="227"/>
    </location>
</feature>
<dbReference type="InterPro" id="IPR008979">
    <property type="entry name" value="Galactose-bd-like_sf"/>
</dbReference>
<dbReference type="InterPro" id="IPR016134">
    <property type="entry name" value="Dockerin_dom"/>
</dbReference>
<keyword evidence="7 10" id="KW-0119">Carbohydrate metabolism</keyword>
<dbReference type="InterPro" id="IPR001137">
    <property type="entry name" value="Glyco_hydro_11"/>
</dbReference>
<keyword evidence="8 10" id="KW-0326">Glycosidase</keyword>
<feature type="compositionally biased region" description="Low complexity" evidence="12">
    <location>
        <begin position="246"/>
        <end position="260"/>
    </location>
</feature>
<feature type="active site" description="Nucleophile" evidence="10">
    <location>
        <position position="126"/>
    </location>
</feature>
<dbReference type="SUPFAM" id="SSF51445">
    <property type="entry name" value="(Trans)glycosidases"/>
    <property type="match status" value="1"/>
</dbReference>
<dbReference type="UniPathway" id="UPA00114"/>
<evidence type="ECO:0000313" key="18">
    <source>
        <dbReference type="Proteomes" id="UP000183461"/>
    </source>
</evidence>
<dbReference type="InterPro" id="IPR013319">
    <property type="entry name" value="GH11/12"/>
</dbReference>
<dbReference type="PROSITE" id="PS51761">
    <property type="entry name" value="GH11_3"/>
    <property type="match status" value="1"/>
</dbReference>
<dbReference type="InterPro" id="IPR029058">
    <property type="entry name" value="AB_hydrolase_fold"/>
</dbReference>
<comment type="pathway">
    <text evidence="2 10">Glycan degradation; xylan degradation.</text>
</comment>
<dbReference type="InterPro" id="IPR036439">
    <property type="entry name" value="Dockerin_dom_sf"/>
</dbReference>
<dbReference type="Proteomes" id="UP000183461">
    <property type="component" value="Unassembled WGS sequence"/>
</dbReference>
<accession>A0A1K1NK05</accession>
<feature type="domain" description="GH10" evidence="14">
    <location>
        <begin position="460"/>
        <end position="782"/>
    </location>
</feature>
<dbReference type="Pfam" id="PF00404">
    <property type="entry name" value="Dockerin_1"/>
    <property type="match status" value="1"/>
</dbReference>
<feature type="signal peptide" evidence="13">
    <location>
        <begin position="1"/>
        <end position="28"/>
    </location>
</feature>
<dbReference type="Gene3D" id="3.20.20.80">
    <property type="entry name" value="Glycosidases"/>
    <property type="match status" value="1"/>
</dbReference>
<evidence type="ECO:0000256" key="2">
    <source>
        <dbReference type="ARBA" id="ARBA00004851"/>
    </source>
</evidence>
<evidence type="ECO:0000256" key="7">
    <source>
        <dbReference type="ARBA" id="ARBA00023277"/>
    </source>
</evidence>
<dbReference type="InterPro" id="IPR033119">
    <property type="entry name" value="GH11_AS_2"/>
</dbReference>
<dbReference type="InterPro" id="IPR002105">
    <property type="entry name" value="Dockerin_1_rpt"/>
</dbReference>
<dbReference type="InterPro" id="IPR033123">
    <property type="entry name" value="GH11_dom"/>
</dbReference>
<dbReference type="SUPFAM" id="SSF63446">
    <property type="entry name" value="Type I dockerin domain"/>
    <property type="match status" value="1"/>
</dbReference>
<dbReference type="GO" id="GO:0045493">
    <property type="term" value="P:xylan catabolic process"/>
    <property type="evidence" value="ECO:0007669"/>
    <property type="project" value="UniProtKB-UniRule"/>
</dbReference>
<evidence type="ECO:0000256" key="3">
    <source>
        <dbReference type="ARBA" id="ARBA00012590"/>
    </source>
</evidence>
<evidence type="ECO:0000259" key="14">
    <source>
        <dbReference type="PROSITE" id="PS51760"/>
    </source>
</evidence>
<dbReference type="InterPro" id="IPR018208">
    <property type="entry name" value="GH11_AS_1"/>
</dbReference>
<gene>
    <name evidence="17" type="ORF">SAMN02910280_2079</name>
</gene>
<dbReference type="Pfam" id="PF00331">
    <property type="entry name" value="Glyco_hydro_10"/>
    <property type="match status" value="1"/>
</dbReference>
<dbReference type="Pfam" id="PF00457">
    <property type="entry name" value="Glyco_hydro_11"/>
    <property type="match status" value="1"/>
</dbReference>
<dbReference type="AlphaFoldDB" id="A0A1K1NK05"/>
<evidence type="ECO:0000256" key="10">
    <source>
        <dbReference type="PROSITE-ProRule" id="PRU01097"/>
    </source>
</evidence>
<comment type="similarity">
    <text evidence="10">Belongs to the glycosyl hydrolase 11 (cellulase G) family.</text>
</comment>
<dbReference type="PANTHER" id="PTHR46828">
    <property type="entry name" value="ENDO-1,4-BETA-XYLANASE A-RELATED"/>
    <property type="match status" value="1"/>
</dbReference>
<comment type="catalytic activity">
    <reaction evidence="1 10">
        <text>Endohydrolysis of (1-&gt;4)-beta-D-xylosidic linkages in xylans.</text>
        <dbReference type="EC" id="3.2.1.8"/>
    </reaction>
</comment>
<dbReference type="EC" id="3.2.1.8" evidence="3 10"/>
<protein>
    <recommendedName>
        <fullName evidence="3 10">endo-1,4-beta-xylanase</fullName>
        <ecNumber evidence="3 10">3.2.1.8</ecNumber>
    </recommendedName>
</protein>
<keyword evidence="13" id="KW-0732">Signal</keyword>
<dbReference type="Gene3D" id="2.60.120.260">
    <property type="entry name" value="Galactose-binding domain-like"/>
    <property type="match status" value="1"/>
</dbReference>
<keyword evidence="9 10" id="KW-0624">Polysaccharide degradation</keyword>
<evidence type="ECO:0000259" key="16">
    <source>
        <dbReference type="PROSITE" id="PS51766"/>
    </source>
</evidence>
<keyword evidence="4 10" id="KW-0858">Xylan degradation</keyword>
<evidence type="ECO:0000256" key="4">
    <source>
        <dbReference type="ARBA" id="ARBA00022651"/>
    </source>
</evidence>
<dbReference type="Gene3D" id="1.10.1330.10">
    <property type="entry name" value="Dockerin domain"/>
    <property type="match status" value="1"/>
</dbReference>
<evidence type="ECO:0000259" key="15">
    <source>
        <dbReference type="PROSITE" id="PS51761"/>
    </source>
</evidence>
<dbReference type="SUPFAM" id="SSF53474">
    <property type="entry name" value="alpha/beta-Hydrolases"/>
    <property type="match status" value="1"/>
</dbReference>
<dbReference type="InterPro" id="IPR017853">
    <property type="entry name" value="GH"/>
</dbReference>
<dbReference type="SMART" id="SM00633">
    <property type="entry name" value="Glyco_10"/>
    <property type="match status" value="1"/>
</dbReference>
<dbReference type="InterPro" id="IPR013320">
    <property type="entry name" value="ConA-like_dom_sf"/>
</dbReference>
<proteinExistence type="inferred from homology"/>
<reference evidence="18" key="1">
    <citation type="submission" date="2016-11" db="EMBL/GenBank/DDBJ databases">
        <authorList>
            <person name="Varghese N."/>
            <person name="Submissions S."/>
        </authorList>
    </citation>
    <scope>NUCLEOTIDE SEQUENCE [LARGE SCALE GENOMIC DNA]</scope>
    <source>
        <strain evidence="18">YL228</strain>
    </source>
</reference>
<evidence type="ECO:0000256" key="12">
    <source>
        <dbReference type="SAM" id="MobiDB-lite"/>
    </source>
</evidence>
<feature type="active site" description="Nucleophile" evidence="11">
    <location>
        <position position="713"/>
    </location>
</feature>
<dbReference type="PROSITE" id="PS00591">
    <property type="entry name" value="GH10_1"/>
    <property type="match status" value="1"/>
</dbReference>
<dbReference type="Gene3D" id="3.40.50.1820">
    <property type="entry name" value="alpha/beta hydrolase"/>
    <property type="match status" value="1"/>
</dbReference>
<evidence type="ECO:0000256" key="11">
    <source>
        <dbReference type="PROSITE-ProRule" id="PRU10061"/>
    </source>
</evidence>
<feature type="region of interest" description="Disordered" evidence="12">
    <location>
        <begin position="241"/>
        <end position="267"/>
    </location>
</feature>
<dbReference type="Gene3D" id="2.60.120.180">
    <property type="match status" value="1"/>
</dbReference>
<dbReference type="EMBL" id="FPIP01000004">
    <property type="protein sequence ID" value="SFW35651.1"/>
    <property type="molecule type" value="Genomic_DNA"/>
</dbReference>
<keyword evidence="6 10" id="KW-0378">Hydrolase</keyword>
<dbReference type="InterPro" id="IPR001000">
    <property type="entry name" value="GH10_dom"/>
</dbReference>
<dbReference type="PROSITE" id="PS51760">
    <property type="entry name" value="GH10_2"/>
    <property type="match status" value="1"/>
</dbReference>
<dbReference type="CDD" id="cd14256">
    <property type="entry name" value="Dockerin_I"/>
    <property type="match status" value="1"/>
</dbReference>
<feature type="domain" description="Dockerin" evidence="16">
    <location>
        <begin position="833"/>
        <end position="904"/>
    </location>
</feature>
<dbReference type="Pfam" id="PF02018">
    <property type="entry name" value="CBM_4_9"/>
    <property type="match status" value="1"/>
</dbReference>
<evidence type="ECO:0000256" key="8">
    <source>
        <dbReference type="ARBA" id="ARBA00023295"/>
    </source>
</evidence>
<keyword evidence="5" id="KW-0677">Repeat</keyword>
<dbReference type="InterPro" id="IPR031158">
    <property type="entry name" value="GH10_AS"/>
</dbReference>
<feature type="domain" description="GH11" evidence="15">
    <location>
        <begin position="33"/>
        <end position="240"/>
    </location>
</feature>
<dbReference type="GO" id="GO:0031176">
    <property type="term" value="F:endo-1,4-beta-xylanase activity"/>
    <property type="evidence" value="ECO:0007669"/>
    <property type="project" value="UniProtKB-UniRule"/>
</dbReference>
<dbReference type="PROSITE" id="PS00777">
    <property type="entry name" value="GH11_2"/>
    <property type="match status" value="1"/>
</dbReference>
<evidence type="ECO:0000256" key="5">
    <source>
        <dbReference type="ARBA" id="ARBA00022737"/>
    </source>
</evidence>
<feature type="chain" id="PRO_5012182288" description="endo-1,4-beta-xylanase" evidence="13">
    <location>
        <begin position="29"/>
        <end position="1223"/>
    </location>
</feature>
<evidence type="ECO:0000256" key="6">
    <source>
        <dbReference type="ARBA" id="ARBA00022801"/>
    </source>
</evidence>
<dbReference type="InterPro" id="IPR003305">
    <property type="entry name" value="CenC_carb-bd"/>
</dbReference>
<sequence length="1223" mass="135498">MRKGTFKKIVSAGITAMMVAASVPSVPAAVVHGADQQTRGNIGGFDYEMWNQNGQGQVSMNPGAGSFTCSWSNIENFLARMGKNYDSQKKNYKSFGNIVLTYDVEYTPRGNSYMCVYGWTRNPLMEYYIVEGWGDWRPPGNGAENKGTVTLNGNTYDIAKTMRYNQPSLDGTATFPQYWSIRQTSGSRNNTTNYMQGTIDVSKHFDAWSQKGLDMSGTLYEVSLNIEGYRSNGSANVKKITVGSGSPSPSETTTTTPTQTVKADGDGNYFTSTFESGAGDWSGRGSASVDTDSSNYYDGSKSLLVSGRESEWNGCAIPLDPSAFVPGNTYSFSAAVMQKSGSAVTMQMSLQQGDGNSASYTKIADCDTKSGEWTKIENTEFTIPDNSGDLILYIETPESSGDLCNFYVDAVQVSEKGKKSAVVTGQGKVDTTSAPDDTPKTTGKNYKGVRAHQNLTYNYEKGGNGFKDYMGPYFRLGTSVSGYEIGNSQAQQFIKKNYNSITCENEMKPDSIVKGVNGDEVQISLQSANSILKFAEQNGIGVRGHTFVWYSQTPEFLFKDNGSYVSKDRMNKRLESMIKNTFSQLKSNYPKLQVHSYDVCNELFENDGGGMRNWSKWKDVYGAGNYDFVINAFKYARKYAPSETKLYLNDYNEYMSKKTNDLVNMAKNVMKEGDYIDGIGMQAHLAASYPSASEFETAVKQFESLGLDVQVTELDITRNQSNQGELYTQIFEVCMRHAKNISTVTLWGTTDERSWRKSENGGSPLPFSNYQPKSFYNDIIALTKKIDPPNYDDEEEEVVTTTATTTAPPVNVTTTTTAPPAPAKDLKEVLNEKVSVWGDSNKDSGVDMGDVVLIMQSLANPDKYKMSEQGLFNADVSEAGNGITAQDALILQRYLLGLIKSLPASYADNIKTVTTEATTTKATTTSTTTTTTTKATTTTTTTAPKSNFNYNGNVQFKEAPGNYFNGCQQRGKVTKESYNGINGYNNCNVYTPYNYDPNKKYNIFYLMHGGSENENTLISQNDTMIQNMLDNMIMNGELEPLIVVFPTFNKTEAGKFYSEFRQSLVPFIEGKYSTYANKDTSAESLKASRMHRAYGGFSMGSVSTWAVFENCLDIVGYFMPLSGDHWNGNSAYDKAKSLANAVDKSGYKTNEYFIFASTGSEDIAYPNVNPQVEEMKKMSQFVFTSDFSKGNFYFMVAPGKTHWWGYVRHYVYDSLPYFFHEGQ</sequence>
<dbReference type="PANTHER" id="PTHR46828:SF2">
    <property type="entry name" value="ENDO-1,4-BETA-XYLANASE A-RELATED"/>
    <property type="match status" value="1"/>
</dbReference>
<evidence type="ECO:0000256" key="1">
    <source>
        <dbReference type="ARBA" id="ARBA00000681"/>
    </source>
</evidence>
<organism evidence="17 18">
    <name type="scientific">Ruminococcus flavefaciens</name>
    <dbReference type="NCBI Taxonomy" id="1265"/>
    <lineage>
        <taxon>Bacteria</taxon>
        <taxon>Bacillati</taxon>
        <taxon>Bacillota</taxon>
        <taxon>Clostridia</taxon>
        <taxon>Eubacteriales</taxon>
        <taxon>Oscillospiraceae</taxon>
        <taxon>Ruminococcus</taxon>
    </lineage>
</organism>
<evidence type="ECO:0000313" key="17">
    <source>
        <dbReference type="EMBL" id="SFW35651.1"/>
    </source>
</evidence>